<gene>
    <name evidence="4" type="ORF">SPM_003530</name>
</gene>
<dbReference type="PIRSF" id="PIRSF000126">
    <property type="entry name" value="11-beta-HSD1"/>
    <property type="match status" value="1"/>
</dbReference>
<proteinExistence type="inferred from homology"/>
<dbReference type="InterPro" id="IPR036291">
    <property type="entry name" value="NAD(P)-bd_dom_sf"/>
</dbReference>
<evidence type="ECO:0000256" key="3">
    <source>
        <dbReference type="RuleBase" id="RU000363"/>
    </source>
</evidence>
<organism evidence="4 5">
    <name type="scientific">Spiroplasma melliferum KC3</name>
    <dbReference type="NCBI Taxonomy" id="570509"/>
    <lineage>
        <taxon>Bacteria</taxon>
        <taxon>Bacillati</taxon>
        <taxon>Mycoplasmatota</taxon>
        <taxon>Mollicutes</taxon>
        <taxon>Entomoplasmatales</taxon>
        <taxon>Spiroplasmataceae</taxon>
        <taxon>Spiroplasma</taxon>
    </lineage>
</organism>
<dbReference type="RefSeq" id="WP_004028222.1">
    <property type="nucleotide sequence ID" value="NZ_AGBZ02000001.1"/>
</dbReference>
<dbReference type="CDD" id="cd05233">
    <property type="entry name" value="SDR_c"/>
    <property type="match status" value="1"/>
</dbReference>
<evidence type="ECO:0000256" key="2">
    <source>
        <dbReference type="ARBA" id="ARBA00023002"/>
    </source>
</evidence>
<dbReference type="PANTHER" id="PTHR42901:SF1">
    <property type="entry name" value="ALCOHOL DEHYDROGENASE"/>
    <property type="match status" value="1"/>
</dbReference>
<reference evidence="4 5" key="1">
    <citation type="journal article" date="2012" name="J. Proteome Res.">
        <title>Application of Spiroplasma melliferum proteogenomic profiling for the discovery of virulence factors and pathogenicity mechanisms in host-associated spiroplasmas.</title>
        <authorList>
            <person name="Alexeev D."/>
            <person name="Kostrjukova E."/>
            <person name="Aliper A."/>
            <person name="Popenko A."/>
            <person name="Bazaleev N."/>
            <person name="Tyakht A."/>
            <person name="Selezneva O."/>
            <person name="Akopian T."/>
            <person name="Prichodko E."/>
            <person name="Kondratov I."/>
            <person name="Chukin M."/>
            <person name="Demina I."/>
            <person name="Galyamina M."/>
            <person name="Kamashev D."/>
            <person name="Vanyushkina A."/>
            <person name="Ladygina V."/>
            <person name="Levitskii S."/>
            <person name="Lazarev V."/>
            <person name="Govorun V."/>
        </authorList>
    </citation>
    <scope>NUCLEOTIDE SEQUENCE [LARGE SCALE GENOMIC DNA]</scope>
    <source>
        <strain evidence="4 5">KC3</strain>
    </source>
</reference>
<comment type="caution">
    <text evidence="4">The sequence shown here is derived from an EMBL/GenBank/DDBJ whole genome shotgun (WGS) entry which is preliminary data.</text>
</comment>
<sequence>MEKEFAVVTGASSGIGYGYCQWLLKQGYHIIGVSSHTEWAKELQQQFPEQTIIALSYDLSISENCYAFFEEIKQYHIVLFINNAGFGKKGLFETIPLADELKIINLNIQAVHILTKLFTQYFIAKKKGRIINISSLAAFFPGPGMATYYATKAYVLSLSVAINTELKKTKLPVRVITVCPGATQTAFFKNADFKNNKTLPGLMSLEQFIKKSLPKALKVKRKNYLIIGWKNRFLKRLFRIIPQKSSLNYTYLIQTKD</sequence>
<dbReference type="GO" id="GO:0016491">
    <property type="term" value="F:oxidoreductase activity"/>
    <property type="evidence" value="ECO:0007669"/>
    <property type="project" value="UniProtKB-KW"/>
</dbReference>
<dbReference type="AlphaFoldDB" id="A0AAI9T415"/>
<keyword evidence="2" id="KW-0560">Oxidoreductase</keyword>
<evidence type="ECO:0000313" key="5">
    <source>
        <dbReference type="Proteomes" id="UP000004057"/>
    </source>
</evidence>
<dbReference type="Gene3D" id="3.40.50.720">
    <property type="entry name" value="NAD(P)-binding Rossmann-like Domain"/>
    <property type="match status" value="1"/>
</dbReference>
<evidence type="ECO:0000256" key="1">
    <source>
        <dbReference type="ARBA" id="ARBA00006484"/>
    </source>
</evidence>
<dbReference type="InterPro" id="IPR002347">
    <property type="entry name" value="SDR_fam"/>
</dbReference>
<dbReference type="PRINTS" id="PR00081">
    <property type="entry name" value="GDHRDH"/>
</dbReference>
<dbReference type="PANTHER" id="PTHR42901">
    <property type="entry name" value="ALCOHOL DEHYDROGENASE"/>
    <property type="match status" value="1"/>
</dbReference>
<dbReference type="Proteomes" id="UP000004057">
    <property type="component" value="Unassembled WGS sequence"/>
</dbReference>
<evidence type="ECO:0000313" key="4">
    <source>
        <dbReference type="EMBL" id="KAI93048.1"/>
    </source>
</evidence>
<dbReference type="PRINTS" id="PR00080">
    <property type="entry name" value="SDRFAMILY"/>
</dbReference>
<name>A0AAI9T415_SPIME</name>
<accession>A0AAI9T415</accession>
<dbReference type="Pfam" id="PF00106">
    <property type="entry name" value="adh_short"/>
    <property type="match status" value="1"/>
</dbReference>
<comment type="similarity">
    <text evidence="1 3">Belongs to the short-chain dehydrogenases/reductases (SDR) family.</text>
</comment>
<dbReference type="SUPFAM" id="SSF51735">
    <property type="entry name" value="NAD(P)-binding Rossmann-fold domains"/>
    <property type="match status" value="1"/>
</dbReference>
<protein>
    <submittedName>
        <fullName evidence="4">Short-chain dehydrogenase</fullName>
    </submittedName>
</protein>
<dbReference type="EMBL" id="AGBZ02000001">
    <property type="protein sequence ID" value="KAI93048.1"/>
    <property type="molecule type" value="Genomic_DNA"/>
</dbReference>